<dbReference type="Proteomes" id="UP000271241">
    <property type="component" value="Unassembled WGS sequence"/>
</dbReference>
<keyword evidence="2" id="KW-1185">Reference proteome</keyword>
<name>A0A4P9XXM7_9FUNG</name>
<dbReference type="PANTHER" id="PTHR28608">
    <property type="entry name" value="INTEGRATOR COMPLEX SUBUNIT 2"/>
    <property type="match status" value="1"/>
</dbReference>
<dbReference type="OrthoDB" id="3363059at2759"/>
<protein>
    <submittedName>
        <fullName evidence="1">Uncharacterized protein</fullName>
    </submittedName>
</protein>
<dbReference type="AlphaFoldDB" id="A0A4P9XXM7"/>
<evidence type="ECO:0000313" key="2">
    <source>
        <dbReference type="Proteomes" id="UP000271241"/>
    </source>
</evidence>
<dbReference type="GO" id="GO:0034472">
    <property type="term" value="P:snRNA 3'-end processing"/>
    <property type="evidence" value="ECO:0007669"/>
    <property type="project" value="TreeGrafter"/>
</dbReference>
<proteinExistence type="predicted"/>
<sequence length="664" mass="73798">METEALAGAPASETEPAFHALLDQLQPWMDVAQLPTQRESLSAALVQLCTAQAELVPLVRTTLRDLAILPEVYLSVSDSEYEDELFALSAMFPSRLADAMNASSRREELKQLCTERLRDVLFASQMPAGHMHEFSWLRLVCVLRGLFQEQLLENEVKHLLDIAAHGWSESFENLAMCALILNAEQLVAIDENKCRQAYAWIKSAGRSGVAMALAARYTGASLDFVCGIVRKTLNLPVILEKKDFMAFGMLIGGGGGGGDMPFSPDDLRKLTIVVCKDANSESMMRADESILDTIEAGRLEDGAYAEAVDGVRAISSVPAFLPSLIENGDSSASVQALLAILLLLLVLEAAEKRRQFEALYDGVHLLEKVDAIRWLTAICREHERFGPAVPPFVALIFVYAPELTTISRILLAHDQAAWQSADGGKRTSVTDPRHGLLAFRSRVIHDLEGHPYLDASLLQIHLLYEPLLQQITDAGELEIYLQDLYLLLLRSQRAMRMLHALRADPDQASRNAPRTMDSFALLQEVCIVRACLDYAKNADTACHVPLFGFLNDFLVDRQAVLKVLHWQGYDADLIDLLIDRLPVMRRCYAFLADLLDRPDPTDEQRRFATRLATCLLRRMPPTKSTPVEIIQKRIADLQASPHTDAAKTKAMLPTNISIDVMDIS</sequence>
<organism evidence="1 2">
    <name type="scientific">Thamnocephalis sphaerospora</name>
    <dbReference type="NCBI Taxonomy" id="78915"/>
    <lineage>
        <taxon>Eukaryota</taxon>
        <taxon>Fungi</taxon>
        <taxon>Fungi incertae sedis</taxon>
        <taxon>Zoopagomycota</taxon>
        <taxon>Zoopagomycotina</taxon>
        <taxon>Zoopagomycetes</taxon>
        <taxon>Zoopagales</taxon>
        <taxon>Sigmoideomycetaceae</taxon>
        <taxon>Thamnocephalis</taxon>
    </lineage>
</organism>
<accession>A0A4P9XXM7</accession>
<gene>
    <name evidence="1" type="ORF">THASP1DRAFT_27396</name>
</gene>
<dbReference type="InterPro" id="IPR029321">
    <property type="entry name" value="INTS2"/>
</dbReference>
<reference evidence="2" key="1">
    <citation type="journal article" date="2018" name="Nat. Microbiol.">
        <title>Leveraging single-cell genomics to expand the fungal tree of life.</title>
        <authorList>
            <person name="Ahrendt S.R."/>
            <person name="Quandt C.A."/>
            <person name="Ciobanu D."/>
            <person name="Clum A."/>
            <person name="Salamov A."/>
            <person name="Andreopoulos B."/>
            <person name="Cheng J.F."/>
            <person name="Woyke T."/>
            <person name="Pelin A."/>
            <person name="Henrissat B."/>
            <person name="Reynolds N.K."/>
            <person name="Benny G.L."/>
            <person name="Smith M.E."/>
            <person name="James T.Y."/>
            <person name="Grigoriev I.V."/>
        </authorList>
    </citation>
    <scope>NUCLEOTIDE SEQUENCE [LARGE SCALE GENOMIC DNA]</scope>
    <source>
        <strain evidence="2">RSA 1356</strain>
    </source>
</reference>
<dbReference type="PANTHER" id="PTHR28608:SF1">
    <property type="entry name" value="INTEGRATOR COMPLEX SUBUNIT 2"/>
    <property type="match status" value="1"/>
</dbReference>
<dbReference type="EMBL" id="KZ992436">
    <property type="protein sequence ID" value="RKP10802.1"/>
    <property type="molecule type" value="Genomic_DNA"/>
</dbReference>
<dbReference type="GO" id="GO:0032039">
    <property type="term" value="C:integrator complex"/>
    <property type="evidence" value="ECO:0007669"/>
    <property type="project" value="InterPro"/>
</dbReference>
<evidence type="ECO:0000313" key="1">
    <source>
        <dbReference type="EMBL" id="RKP10802.1"/>
    </source>
</evidence>